<gene>
    <name evidence="12" type="ORF">SUZIE_109995</name>
</gene>
<evidence type="ECO:0000256" key="9">
    <source>
        <dbReference type="ARBA" id="ARBA00023224"/>
    </source>
</evidence>
<organism evidence="12 13">
    <name type="scientific">Sciurus carolinensis</name>
    <name type="common">Eastern gray squirrel</name>
    <dbReference type="NCBI Taxonomy" id="30640"/>
    <lineage>
        <taxon>Eukaryota</taxon>
        <taxon>Metazoa</taxon>
        <taxon>Chordata</taxon>
        <taxon>Craniata</taxon>
        <taxon>Vertebrata</taxon>
        <taxon>Euteleostomi</taxon>
        <taxon>Mammalia</taxon>
        <taxon>Eutheria</taxon>
        <taxon>Euarchontoglires</taxon>
        <taxon>Glires</taxon>
        <taxon>Rodentia</taxon>
        <taxon>Sciuromorpha</taxon>
        <taxon>Sciuridae</taxon>
        <taxon>Sciurinae</taxon>
        <taxon>Sciurini</taxon>
        <taxon>Sciurus</taxon>
    </lineage>
</organism>
<dbReference type="GO" id="GO:0004984">
    <property type="term" value="F:olfactory receptor activity"/>
    <property type="evidence" value="ECO:0007669"/>
    <property type="project" value="InterPro"/>
</dbReference>
<evidence type="ECO:0000256" key="6">
    <source>
        <dbReference type="ARBA" id="ARBA00023040"/>
    </source>
</evidence>
<keyword evidence="8 12" id="KW-0675">Receptor</keyword>
<comment type="caution">
    <text evidence="12">The sequence shown here is derived from an EMBL/GenBank/DDBJ whole genome shotgun (WGS) entry which is preliminary data.</text>
</comment>
<evidence type="ECO:0000256" key="7">
    <source>
        <dbReference type="ARBA" id="ARBA00023136"/>
    </source>
</evidence>
<proteinExistence type="predicted"/>
<keyword evidence="7 10" id="KW-0472">Membrane</keyword>
<evidence type="ECO:0000256" key="3">
    <source>
        <dbReference type="ARBA" id="ARBA00022692"/>
    </source>
</evidence>
<dbReference type="GO" id="GO:0004930">
    <property type="term" value="F:G protein-coupled receptor activity"/>
    <property type="evidence" value="ECO:0007669"/>
    <property type="project" value="UniProtKB-KW"/>
</dbReference>
<evidence type="ECO:0000259" key="11">
    <source>
        <dbReference type="PROSITE" id="PS50262"/>
    </source>
</evidence>
<dbReference type="InterPro" id="IPR017452">
    <property type="entry name" value="GPCR_Rhodpsn_7TM"/>
</dbReference>
<dbReference type="SUPFAM" id="SSF81321">
    <property type="entry name" value="Family A G protein-coupled receptor-like"/>
    <property type="match status" value="1"/>
</dbReference>
<sequence>MTTRVCTWLIIGCYVIGFINASIHTGNAFSLVFCLSNVVHHFFCDVPALIVLSCSDRQVNELVLIHVASFNIFFALFIILISYIFIFITVLKMRSGAGHRKTLATCASHFSAVSVYYGTTIFMYLQSISSHSIDTDKIASVFYTMVIPVLKPVQPKEQGGQECIRKIQGVHLL</sequence>
<keyword evidence="4" id="KW-0552">Olfaction</keyword>
<dbReference type="PANTHER" id="PTHR48018">
    <property type="entry name" value="OLFACTORY RECEPTOR"/>
    <property type="match status" value="1"/>
</dbReference>
<evidence type="ECO:0000313" key="12">
    <source>
        <dbReference type="EMBL" id="MBZ3870849.1"/>
    </source>
</evidence>
<feature type="transmembrane region" description="Helical" evidence="10">
    <location>
        <begin position="103"/>
        <end position="125"/>
    </location>
</feature>
<feature type="transmembrane region" description="Helical" evidence="10">
    <location>
        <begin position="72"/>
        <end position="91"/>
    </location>
</feature>
<comment type="subcellular location">
    <subcellularLocation>
        <location evidence="1">Membrane</location>
        <topology evidence="1">Multi-pass membrane protein</topology>
    </subcellularLocation>
</comment>
<dbReference type="Pfam" id="PF13853">
    <property type="entry name" value="7tm_4"/>
    <property type="match status" value="1"/>
</dbReference>
<evidence type="ECO:0000313" key="13">
    <source>
        <dbReference type="Proteomes" id="UP001166674"/>
    </source>
</evidence>
<feature type="transmembrane region" description="Helical" evidence="10">
    <location>
        <begin position="6"/>
        <end position="23"/>
    </location>
</feature>
<evidence type="ECO:0000256" key="2">
    <source>
        <dbReference type="ARBA" id="ARBA00022606"/>
    </source>
</evidence>
<keyword evidence="2" id="KW-0716">Sensory transduction</keyword>
<reference evidence="12" key="1">
    <citation type="submission" date="2020-03" db="EMBL/GenBank/DDBJ databases">
        <title>Studies in the Genomics of Life Span.</title>
        <authorList>
            <person name="Glass D."/>
        </authorList>
    </citation>
    <scope>NUCLEOTIDE SEQUENCE</scope>
    <source>
        <strain evidence="12">SUZIE</strain>
        <tissue evidence="12">Muscle</tissue>
    </source>
</reference>
<dbReference type="InterPro" id="IPR000725">
    <property type="entry name" value="Olfact_rcpt"/>
</dbReference>
<feature type="domain" description="G-protein coupled receptors family 1 profile" evidence="11">
    <location>
        <begin position="1"/>
        <end position="155"/>
    </location>
</feature>
<dbReference type="AlphaFoldDB" id="A0AA41MFE5"/>
<dbReference type="Gene3D" id="1.20.1070.10">
    <property type="entry name" value="Rhodopsin 7-helix transmembrane proteins"/>
    <property type="match status" value="1"/>
</dbReference>
<accession>A0AA41MFE5</accession>
<evidence type="ECO:0000256" key="1">
    <source>
        <dbReference type="ARBA" id="ARBA00004141"/>
    </source>
</evidence>
<keyword evidence="13" id="KW-1185">Reference proteome</keyword>
<keyword evidence="3 10" id="KW-0812">Transmembrane</keyword>
<dbReference type="EMBL" id="JAATJV010154781">
    <property type="protein sequence ID" value="MBZ3870849.1"/>
    <property type="molecule type" value="Genomic_DNA"/>
</dbReference>
<keyword evidence="5 10" id="KW-1133">Transmembrane helix</keyword>
<dbReference type="Proteomes" id="UP001166674">
    <property type="component" value="Unassembled WGS sequence"/>
</dbReference>
<evidence type="ECO:0000256" key="5">
    <source>
        <dbReference type="ARBA" id="ARBA00022989"/>
    </source>
</evidence>
<evidence type="ECO:0000256" key="10">
    <source>
        <dbReference type="SAM" id="Phobius"/>
    </source>
</evidence>
<dbReference type="GO" id="GO:0016020">
    <property type="term" value="C:membrane"/>
    <property type="evidence" value="ECO:0007669"/>
    <property type="project" value="UniProtKB-SubCell"/>
</dbReference>
<name>A0AA41MFE5_SCICA</name>
<dbReference type="PROSITE" id="PS50262">
    <property type="entry name" value="G_PROTEIN_RECEP_F1_2"/>
    <property type="match status" value="1"/>
</dbReference>
<protein>
    <submittedName>
        <fullName evidence="12">Olfactory receptor 5B3</fullName>
    </submittedName>
</protein>
<evidence type="ECO:0000256" key="4">
    <source>
        <dbReference type="ARBA" id="ARBA00022725"/>
    </source>
</evidence>
<evidence type="ECO:0000256" key="8">
    <source>
        <dbReference type="ARBA" id="ARBA00023170"/>
    </source>
</evidence>
<dbReference type="PRINTS" id="PR00245">
    <property type="entry name" value="OLFACTORYR"/>
</dbReference>
<keyword evidence="9" id="KW-0807">Transducer</keyword>
<keyword evidence="6" id="KW-0297">G-protein coupled receptor</keyword>